<keyword evidence="1" id="KW-0732">Signal</keyword>
<name>A0A131YDL1_RHIAP</name>
<evidence type="ECO:0008006" key="3">
    <source>
        <dbReference type="Google" id="ProtNLM"/>
    </source>
</evidence>
<feature type="chain" id="PRO_5007284685" description="Secreted protein" evidence="1">
    <location>
        <begin position="25"/>
        <end position="80"/>
    </location>
</feature>
<dbReference type="AlphaFoldDB" id="A0A131YDL1"/>
<protein>
    <recommendedName>
        <fullName evidence="3">Secreted protein</fullName>
    </recommendedName>
</protein>
<evidence type="ECO:0000256" key="1">
    <source>
        <dbReference type="SAM" id="SignalP"/>
    </source>
</evidence>
<feature type="signal peptide" evidence="1">
    <location>
        <begin position="1"/>
        <end position="24"/>
    </location>
</feature>
<reference evidence="2" key="1">
    <citation type="journal article" date="2016" name="Ticks Tick Borne Dis.">
        <title>De novo assembly and annotation of the salivary gland transcriptome of Rhipicephalus appendiculatus male and female ticks during blood feeding.</title>
        <authorList>
            <person name="de Castro M.H."/>
            <person name="de Klerk D."/>
            <person name="Pienaar R."/>
            <person name="Latif A.A."/>
            <person name="Rees D.J."/>
            <person name="Mans B.J."/>
        </authorList>
    </citation>
    <scope>NUCLEOTIDE SEQUENCE</scope>
    <source>
        <tissue evidence="2">Salivary glands</tissue>
    </source>
</reference>
<sequence length="80" mass="8887">MSLVSRTSSCVIMLLGSSLQWITAEYFSGRTVSSRVFWFKSGQCCFAWQKSVAILRGICPCSGKRCDTSDSLSPKYGIYL</sequence>
<accession>A0A131YDL1</accession>
<evidence type="ECO:0000313" key="2">
    <source>
        <dbReference type="EMBL" id="JAP77414.1"/>
    </source>
</evidence>
<proteinExistence type="predicted"/>
<organism evidence="2">
    <name type="scientific">Rhipicephalus appendiculatus</name>
    <name type="common">Brown ear tick</name>
    <dbReference type="NCBI Taxonomy" id="34631"/>
    <lineage>
        <taxon>Eukaryota</taxon>
        <taxon>Metazoa</taxon>
        <taxon>Ecdysozoa</taxon>
        <taxon>Arthropoda</taxon>
        <taxon>Chelicerata</taxon>
        <taxon>Arachnida</taxon>
        <taxon>Acari</taxon>
        <taxon>Parasitiformes</taxon>
        <taxon>Ixodida</taxon>
        <taxon>Ixodoidea</taxon>
        <taxon>Ixodidae</taxon>
        <taxon>Rhipicephalinae</taxon>
        <taxon>Rhipicephalus</taxon>
        <taxon>Rhipicephalus</taxon>
    </lineage>
</organism>
<dbReference type="EMBL" id="GEDV01011143">
    <property type="protein sequence ID" value="JAP77414.1"/>
    <property type="molecule type" value="Transcribed_RNA"/>
</dbReference>